<evidence type="ECO:0000313" key="9">
    <source>
        <dbReference type="EMBL" id="QPG05799.1"/>
    </source>
</evidence>
<evidence type="ECO:0000256" key="7">
    <source>
        <dbReference type="ARBA" id="ARBA00022842"/>
    </source>
</evidence>
<feature type="binding site" evidence="8">
    <location>
        <position position="107"/>
    </location>
    <ligand>
        <name>ATP</name>
        <dbReference type="ChEBI" id="CHEBI:30616"/>
    </ligand>
</feature>
<evidence type="ECO:0000313" key="10">
    <source>
        <dbReference type="Proteomes" id="UP000595095"/>
    </source>
</evidence>
<comment type="similarity">
    <text evidence="1 8">Belongs to the SELO family.</text>
</comment>
<dbReference type="PANTHER" id="PTHR32057:SF14">
    <property type="entry name" value="PROTEIN ADENYLYLTRANSFERASE SELO, MITOCHONDRIAL"/>
    <property type="match status" value="1"/>
</dbReference>
<comment type="cofactor">
    <cofactor evidence="8">
        <name>Mg(2+)</name>
        <dbReference type="ChEBI" id="CHEBI:18420"/>
    </cofactor>
    <cofactor evidence="8">
        <name>Mn(2+)</name>
        <dbReference type="ChEBI" id="CHEBI:29035"/>
    </cofactor>
</comment>
<comment type="catalytic activity">
    <reaction evidence="8">
        <text>L-tyrosyl-[protein] + ATP = O-(5'-adenylyl)-L-tyrosyl-[protein] + diphosphate</text>
        <dbReference type="Rhea" id="RHEA:54288"/>
        <dbReference type="Rhea" id="RHEA-COMP:10136"/>
        <dbReference type="Rhea" id="RHEA-COMP:13846"/>
        <dbReference type="ChEBI" id="CHEBI:30616"/>
        <dbReference type="ChEBI" id="CHEBI:33019"/>
        <dbReference type="ChEBI" id="CHEBI:46858"/>
        <dbReference type="ChEBI" id="CHEBI:83624"/>
        <dbReference type="EC" id="2.7.7.108"/>
    </reaction>
</comment>
<feature type="binding site" evidence="8">
    <location>
        <position position="256"/>
    </location>
    <ligand>
        <name>Mg(2+)</name>
        <dbReference type="ChEBI" id="CHEBI:18420"/>
    </ligand>
</feature>
<dbReference type="Proteomes" id="UP000595095">
    <property type="component" value="Chromosome"/>
</dbReference>
<dbReference type="RefSeq" id="WP_195810882.1">
    <property type="nucleotide sequence ID" value="NZ_CP064795.1"/>
</dbReference>
<comment type="function">
    <text evidence="8">Nucleotidyltransferase involved in the post-translational modification of proteins. It can catalyze the addition of adenosine monophosphate (AMP) or uridine monophosphate (UMP) to a protein, resulting in modifications known as AMPylation and UMPylation.</text>
</comment>
<comment type="catalytic activity">
    <reaction evidence="8">
        <text>L-tyrosyl-[protein] + UTP = O-(5'-uridylyl)-L-tyrosyl-[protein] + diphosphate</text>
        <dbReference type="Rhea" id="RHEA:83887"/>
        <dbReference type="Rhea" id="RHEA-COMP:10136"/>
        <dbReference type="Rhea" id="RHEA-COMP:20238"/>
        <dbReference type="ChEBI" id="CHEBI:33019"/>
        <dbReference type="ChEBI" id="CHEBI:46398"/>
        <dbReference type="ChEBI" id="CHEBI:46858"/>
        <dbReference type="ChEBI" id="CHEBI:90602"/>
    </reaction>
</comment>
<evidence type="ECO:0000256" key="2">
    <source>
        <dbReference type="ARBA" id="ARBA00022679"/>
    </source>
</evidence>
<keyword evidence="3 8" id="KW-0548">Nucleotidyltransferase</keyword>
<protein>
    <recommendedName>
        <fullName evidence="8">Protein nucleotidyltransferase YdiU</fullName>
        <ecNumber evidence="8">2.7.7.-</ecNumber>
    </recommendedName>
    <alternativeName>
        <fullName evidence="8">Protein adenylyltransferase YdiU</fullName>
        <ecNumber evidence="8">2.7.7.108</ecNumber>
    </alternativeName>
    <alternativeName>
        <fullName evidence="8">Protein uridylyltransferase YdiU</fullName>
        <ecNumber evidence="8">2.7.7.-</ecNumber>
    </alternativeName>
</protein>
<evidence type="ECO:0000256" key="4">
    <source>
        <dbReference type="ARBA" id="ARBA00022723"/>
    </source>
</evidence>
<dbReference type="Pfam" id="PF02696">
    <property type="entry name" value="SelO"/>
    <property type="match status" value="1"/>
</dbReference>
<dbReference type="InterPro" id="IPR003846">
    <property type="entry name" value="SelO"/>
</dbReference>
<sequence length="478" mass="54583">MKLTHLYATELGQLVTPVTPKPPVSTRLQLVNTELASELQLPQRWWQDNMLGEALDDPAFLLCRQAVAQKYGGHQFGHWNPMLGDGRGLLLGEVEDRAGQHVDLHLKGAGPTPYSRHADGRAVLRSTLREYIGSEALHHLGIPSSRSVCLFSSAETVYREQPETAAMMIRSAPSHLRFGHFEYYYHHQQDDALKQLFEHTFIHHFPEVLNTANPHLALLRTIVLRTARMIALWQAYGFVHGVMNTDNMSIHGITFDYGPYAFLDNFESDAVFNHTDQQGRYAFDQQPGVGLWNLHALAQAFSPYCTQKELTHTLGLYEPTFMQQYQQTMLQRLGLGEPDEAGMGILNRWLTMLSDQQRDYTRLFRRLSLTDITEPTPALRDQFIDRVAFDQWWQDYQQLRTSTGDPAAQQLMMQTHNPAVIARTHHLQYVIDRANQDDFDPARQLLAALQSPFDTRWDDSRWAQPPLDATSVSLSCSS</sequence>
<accession>A0A7S9DXI9</accession>
<evidence type="ECO:0000256" key="6">
    <source>
        <dbReference type="ARBA" id="ARBA00022840"/>
    </source>
</evidence>
<feature type="binding site" evidence="8">
    <location>
        <position position="119"/>
    </location>
    <ligand>
        <name>ATP</name>
        <dbReference type="ChEBI" id="CHEBI:30616"/>
    </ligand>
</feature>
<feature type="binding site" evidence="8">
    <location>
        <position position="120"/>
    </location>
    <ligand>
        <name>ATP</name>
        <dbReference type="ChEBI" id="CHEBI:30616"/>
    </ligand>
</feature>
<dbReference type="EC" id="2.7.7.-" evidence="8"/>
<feature type="binding site" evidence="8">
    <location>
        <position position="87"/>
    </location>
    <ligand>
        <name>ATP</name>
        <dbReference type="ChEBI" id="CHEBI:30616"/>
    </ligand>
</feature>
<dbReference type="GO" id="GO:0030145">
    <property type="term" value="F:manganese ion binding"/>
    <property type="evidence" value="ECO:0007669"/>
    <property type="project" value="UniProtKB-UniRule"/>
</dbReference>
<evidence type="ECO:0000256" key="1">
    <source>
        <dbReference type="ARBA" id="ARBA00009747"/>
    </source>
</evidence>
<keyword evidence="6 8" id="KW-0067">ATP-binding</keyword>
<dbReference type="EC" id="2.7.7.108" evidence="8"/>
<dbReference type="GO" id="GO:0005524">
    <property type="term" value="F:ATP binding"/>
    <property type="evidence" value="ECO:0007669"/>
    <property type="project" value="UniProtKB-UniRule"/>
</dbReference>
<dbReference type="PANTHER" id="PTHR32057">
    <property type="entry name" value="PROTEIN ADENYLYLTRANSFERASE SELO, MITOCHONDRIAL"/>
    <property type="match status" value="1"/>
</dbReference>
<comment type="catalytic activity">
    <reaction evidence="8">
        <text>L-seryl-[protein] + UTP = O-(5'-uridylyl)-L-seryl-[protein] + diphosphate</text>
        <dbReference type="Rhea" id="RHEA:64604"/>
        <dbReference type="Rhea" id="RHEA-COMP:9863"/>
        <dbReference type="Rhea" id="RHEA-COMP:16635"/>
        <dbReference type="ChEBI" id="CHEBI:29999"/>
        <dbReference type="ChEBI" id="CHEBI:33019"/>
        <dbReference type="ChEBI" id="CHEBI:46398"/>
        <dbReference type="ChEBI" id="CHEBI:156051"/>
    </reaction>
</comment>
<feature type="binding site" evidence="8">
    <location>
        <position position="86"/>
    </location>
    <ligand>
        <name>ATP</name>
        <dbReference type="ChEBI" id="CHEBI:30616"/>
    </ligand>
</feature>
<dbReference type="NCBIfam" id="NF000658">
    <property type="entry name" value="PRK00029.1"/>
    <property type="match status" value="1"/>
</dbReference>
<dbReference type="KEGG" id="smaa:IT774_00470"/>
<feature type="active site" description="Proton acceptor" evidence="8">
    <location>
        <position position="246"/>
    </location>
</feature>
<organism evidence="9 10">
    <name type="scientific">Salinimonas marina</name>
    <dbReference type="NCBI Taxonomy" id="2785918"/>
    <lineage>
        <taxon>Bacteria</taxon>
        <taxon>Pseudomonadati</taxon>
        <taxon>Pseudomonadota</taxon>
        <taxon>Gammaproteobacteria</taxon>
        <taxon>Alteromonadales</taxon>
        <taxon>Alteromonadaceae</taxon>
        <taxon>Alteromonas/Salinimonas group</taxon>
        <taxon>Salinimonas</taxon>
    </lineage>
</organism>
<dbReference type="EMBL" id="CP064795">
    <property type="protein sequence ID" value="QPG05799.1"/>
    <property type="molecule type" value="Genomic_DNA"/>
</dbReference>
<keyword evidence="8" id="KW-0464">Manganese</keyword>
<evidence type="ECO:0000256" key="5">
    <source>
        <dbReference type="ARBA" id="ARBA00022741"/>
    </source>
</evidence>
<proteinExistence type="inferred from homology"/>
<evidence type="ECO:0000256" key="3">
    <source>
        <dbReference type="ARBA" id="ARBA00022695"/>
    </source>
</evidence>
<evidence type="ECO:0000256" key="8">
    <source>
        <dbReference type="HAMAP-Rule" id="MF_00692"/>
    </source>
</evidence>
<dbReference type="HAMAP" id="MF_00692">
    <property type="entry name" value="SelO"/>
    <property type="match status" value="1"/>
</dbReference>
<feature type="binding site" evidence="8">
    <location>
        <position position="170"/>
    </location>
    <ligand>
        <name>ATP</name>
        <dbReference type="ChEBI" id="CHEBI:30616"/>
    </ligand>
</feature>
<keyword evidence="10" id="KW-1185">Reference proteome</keyword>
<keyword evidence="4 8" id="KW-0479">Metal-binding</keyword>
<comment type="catalytic activity">
    <reaction evidence="8">
        <text>L-histidyl-[protein] + UTP = N(tele)-(5'-uridylyl)-L-histidyl-[protein] + diphosphate</text>
        <dbReference type="Rhea" id="RHEA:83891"/>
        <dbReference type="Rhea" id="RHEA-COMP:9745"/>
        <dbReference type="Rhea" id="RHEA-COMP:20239"/>
        <dbReference type="ChEBI" id="CHEBI:29979"/>
        <dbReference type="ChEBI" id="CHEBI:33019"/>
        <dbReference type="ChEBI" id="CHEBI:46398"/>
        <dbReference type="ChEBI" id="CHEBI:233474"/>
    </reaction>
</comment>
<dbReference type="GO" id="GO:0000287">
    <property type="term" value="F:magnesium ion binding"/>
    <property type="evidence" value="ECO:0007669"/>
    <property type="project" value="UniProtKB-UniRule"/>
</dbReference>
<feature type="binding site" evidence="8">
    <location>
        <position position="256"/>
    </location>
    <ligand>
        <name>ATP</name>
        <dbReference type="ChEBI" id="CHEBI:30616"/>
    </ligand>
</feature>
<keyword evidence="2 8" id="KW-0808">Transferase</keyword>
<keyword evidence="7 8" id="KW-0460">Magnesium</keyword>
<dbReference type="GO" id="GO:0070733">
    <property type="term" value="F:AMPylase activity"/>
    <property type="evidence" value="ECO:0007669"/>
    <property type="project" value="UniProtKB-EC"/>
</dbReference>
<feature type="binding site" evidence="8">
    <location>
        <position position="247"/>
    </location>
    <ligand>
        <name>Mg(2+)</name>
        <dbReference type="ChEBI" id="CHEBI:18420"/>
    </ligand>
</feature>
<dbReference type="AlphaFoldDB" id="A0A7S9DXI9"/>
<feature type="binding site" evidence="8">
    <location>
        <position position="84"/>
    </location>
    <ligand>
        <name>ATP</name>
        <dbReference type="ChEBI" id="CHEBI:30616"/>
    </ligand>
</feature>
<name>A0A7S9DXI9_9ALTE</name>
<feature type="binding site" evidence="8">
    <location>
        <position position="177"/>
    </location>
    <ligand>
        <name>ATP</name>
        <dbReference type="ChEBI" id="CHEBI:30616"/>
    </ligand>
</feature>
<reference evidence="9 10" key="1">
    <citation type="submission" date="2020-11" db="EMBL/GenBank/DDBJ databases">
        <title>Complete genome sequence for Salinimonas sp. strain G2-b.</title>
        <authorList>
            <person name="Park S.-J."/>
        </authorList>
    </citation>
    <scope>NUCLEOTIDE SEQUENCE [LARGE SCALE GENOMIC DNA]</scope>
    <source>
        <strain evidence="9 10">G2-b</strain>
    </source>
</reference>
<comment type="catalytic activity">
    <reaction evidence="8">
        <text>L-threonyl-[protein] + ATP = 3-O-(5'-adenylyl)-L-threonyl-[protein] + diphosphate</text>
        <dbReference type="Rhea" id="RHEA:54292"/>
        <dbReference type="Rhea" id="RHEA-COMP:11060"/>
        <dbReference type="Rhea" id="RHEA-COMP:13847"/>
        <dbReference type="ChEBI" id="CHEBI:30013"/>
        <dbReference type="ChEBI" id="CHEBI:30616"/>
        <dbReference type="ChEBI" id="CHEBI:33019"/>
        <dbReference type="ChEBI" id="CHEBI:138113"/>
        <dbReference type="EC" id="2.7.7.108"/>
    </reaction>
</comment>
<keyword evidence="5 8" id="KW-0547">Nucleotide-binding</keyword>
<comment type="catalytic activity">
    <reaction evidence="8">
        <text>L-seryl-[protein] + ATP = 3-O-(5'-adenylyl)-L-seryl-[protein] + diphosphate</text>
        <dbReference type="Rhea" id="RHEA:58120"/>
        <dbReference type="Rhea" id="RHEA-COMP:9863"/>
        <dbReference type="Rhea" id="RHEA-COMP:15073"/>
        <dbReference type="ChEBI" id="CHEBI:29999"/>
        <dbReference type="ChEBI" id="CHEBI:30616"/>
        <dbReference type="ChEBI" id="CHEBI:33019"/>
        <dbReference type="ChEBI" id="CHEBI:142516"/>
        <dbReference type="EC" id="2.7.7.108"/>
    </reaction>
</comment>
<gene>
    <name evidence="8" type="primary">ydiU</name>
    <name evidence="8" type="synonym">selO</name>
    <name evidence="9" type="ORF">IT774_00470</name>
</gene>